<protein>
    <submittedName>
        <fullName evidence="2">Uncharacterized protein</fullName>
    </submittedName>
</protein>
<evidence type="ECO:0000256" key="1">
    <source>
        <dbReference type="SAM" id="MobiDB-lite"/>
    </source>
</evidence>
<feature type="region of interest" description="Disordered" evidence="1">
    <location>
        <begin position="1"/>
        <end position="22"/>
    </location>
</feature>
<reference evidence="2" key="1">
    <citation type="submission" date="2007-04" db="EMBL/GenBank/DDBJ databases">
        <authorList>
            <consortium name="US DOE Joint Genome Institute"/>
            <person name="Copeland A."/>
            <person name="Lucas S."/>
            <person name="Lapidus A."/>
            <person name="Barry K."/>
            <person name="Detter J.C."/>
            <person name="Glavina del Rio T."/>
            <person name="Hammon N."/>
            <person name="Israni S."/>
            <person name="Dalin E."/>
            <person name="Tice H."/>
            <person name="Pitluck S."/>
            <person name="Chain P."/>
            <person name="Malfatti S."/>
            <person name="Shin M."/>
            <person name="Vergez L."/>
            <person name="Schmutz J."/>
            <person name="Larimer F."/>
            <person name="Land M."/>
            <person name="Hauser L."/>
            <person name="Kyrpides N."/>
            <person name="Mikhailova N."/>
            <person name="Miller C."/>
            <person name="Richardson P."/>
        </authorList>
    </citation>
    <scope>NUCLEOTIDE SEQUENCE</scope>
    <source>
        <strain evidence="2">PYR-GCK</strain>
    </source>
</reference>
<proteinExistence type="predicted"/>
<sequence>MRTSLKCRDRSTPRRNRRRERPPMADWWRSGAKFRGLLDDRDEFWRSPVGQRLQAVHEAAEADLQAWLAEQPGVVIHSHGGSAPEQWEGEVDGHSFYFRERDTEWDIEIDLRPSGWVMPSGDTGNDDGTNPNQRDAIVEGDVIATGRTTAQGYGDSPRERAAFIVAAIREHLTRQACTHPGLEALAALLGVPARWCPTCGIRVRDQGVTGEP</sequence>
<organism evidence="2">
    <name type="scientific">Mycolicibacterium gilvum (strain PYR-GCK)</name>
    <name type="common">Mycobacterium gilvum (strain PYR-GCK)</name>
    <dbReference type="NCBI Taxonomy" id="350054"/>
    <lineage>
        <taxon>Bacteria</taxon>
        <taxon>Bacillati</taxon>
        <taxon>Actinomycetota</taxon>
        <taxon>Actinomycetes</taxon>
        <taxon>Mycobacteriales</taxon>
        <taxon>Mycobacteriaceae</taxon>
        <taxon>Mycolicibacterium</taxon>
    </lineage>
</organism>
<dbReference type="eggNOG" id="ENOG5033V1R">
    <property type="taxonomic scope" value="Bacteria"/>
</dbReference>
<gene>
    <name evidence="2" type="ordered locus">Mflv_0886</name>
</gene>
<dbReference type="HOGENOM" id="CLU_1433089_0_0_11"/>
<name>A4T4N1_MYCGI</name>
<evidence type="ECO:0000313" key="2">
    <source>
        <dbReference type="EMBL" id="ABP43370.1"/>
    </source>
</evidence>
<reference evidence="2" key="2">
    <citation type="journal article" date="2013" name="PLoS ONE">
        <title>A Gene Expression Study of the Activities of Aromatic Ring-Cleavage Dioxygenases in Mycobacterium gilvum PYR-GCK to Changes in Salinity and pH during Pyrene Degradation.</title>
        <authorList>
            <person name="Badejo A.C."/>
            <person name="Badejo A.O."/>
            <person name="Shin K.H."/>
            <person name="Chai Y.G."/>
        </authorList>
    </citation>
    <scope>NUCLEOTIDE SEQUENCE [LARGE SCALE GENOMIC DNA]</scope>
    <source>
        <strain evidence="2">PYR-GCK</strain>
    </source>
</reference>
<feature type="compositionally biased region" description="Basic and acidic residues" evidence="1">
    <location>
        <begin position="1"/>
        <end position="12"/>
    </location>
</feature>
<dbReference type="AlphaFoldDB" id="A4T4N1"/>
<accession>A4T4N1</accession>
<dbReference type="EMBL" id="CP000656">
    <property type="protein sequence ID" value="ABP43370.1"/>
    <property type="molecule type" value="Genomic_DNA"/>
</dbReference>
<dbReference type="KEGG" id="mgi:Mflv_0886"/>